<dbReference type="PANTHER" id="PTHR23050">
    <property type="entry name" value="CALCIUM BINDING PROTEIN"/>
    <property type="match status" value="1"/>
</dbReference>
<protein>
    <recommendedName>
        <fullName evidence="3">EF-hand domain-containing protein</fullName>
    </recommendedName>
</protein>
<keyword evidence="1" id="KW-0677">Repeat</keyword>
<dbReference type="InterPro" id="IPR018247">
    <property type="entry name" value="EF_Hand_1_Ca_BS"/>
</dbReference>
<dbReference type="InterPro" id="IPR002048">
    <property type="entry name" value="EF_hand_dom"/>
</dbReference>
<accession>A0AAD1XXM4</accession>
<dbReference type="GO" id="GO:0005509">
    <property type="term" value="F:calcium ion binding"/>
    <property type="evidence" value="ECO:0007669"/>
    <property type="project" value="InterPro"/>
</dbReference>
<dbReference type="Pfam" id="PF13499">
    <property type="entry name" value="EF-hand_7"/>
    <property type="match status" value="1"/>
</dbReference>
<keyword evidence="5" id="KW-1185">Reference proteome</keyword>
<comment type="caution">
    <text evidence="4">The sequence shown here is derived from an EMBL/GenBank/DDBJ whole genome shotgun (WGS) entry which is preliminary data.</text>
</comment>
<gene>
    <name evidence="4" type="ORF">ECRASSUSDP1_LOCUS22828</name>
</gene>
<feature type="domain" description="EF-hand" evidence="3">
    <location>
        <begin position="54"/>
        <end position="89"/>
    </location>
</feature>
<sequence>MNCFKSPLVGALGFTIFSNEEFEAAFRRIDKDGSGFITPDELEALLFETYGFEPLEEEIEILMKEFDINQDGKISLEEFITNLEKVKSKVGGTHPGEVDETGKKKPSLVEEINEKYKAPITYAQRVGFHLEDETEKEIMKMDTYPKNKCSETKFAESMIKTGFNFM</sequence>
<evidence type="ECO:0000256" key="2">
    <source>
        <dbReference type="ARBA" id="ARBA00022837"/>
    </source>
</evidence>
<dbReference type="Gene3D" id="1.10.238.10">
    <property type="entry name" value="EF-hand"/>
    <property type="match status" value="1"/>
</dbReference>
<name>A0AAD1XXM4_EUPCR</name>
<dbReference type="EMBL" id="CAMPGE010023434">
    <property type="protein sequence ID" value="CAI2381373.1"/>
    <property type="molecule type" value="Genomic_DNA"/>
</dbReference>
<evidence type="ECO:0000313" key="5">
    <source>
        <dbReference type="Proteomes" id="UP001295684"/>
    </source>
</evidence>
<dbReference type="SUPFAM" id="SSF47473">
    <property type="entry name" value="EF-hand"/>
    <property type="match status" value="1"/>
</dbReference>
<dbReference type="AlphaFoldDB" id="A0AAD1XXM4"/>
<dbReference type="InterPro" id="IPR050145">
    <property type="entry name" value="Centrin_CML-like"/>
</dbReference>
<dbReference type="InterPro" id="IPR011992">
    <property type="entry name" value="EF-hand-dom_pair"/>
</dbReference>
<evidence type="ECO:0000256" key="1">
    <source>
        <dbReference type="ARBA" id="ARBA00022737"/>
    </source>
</evidence>
<feature type="domain" description="EF-hand" evidence="3">
    <location>
        <begin position="17"/>
        <end position="52"/>
    </location>
</feature>
<dbReference type="Proteomes" id="UP001295684">
    <property type="component" value="Unassembled WGS sequence"/>
</dbReference>
<evidence type="ECO:0000313" key="4">
    <source>
        <dbReference type="EMBL" id="CAI2381373.1"/>
    </source>
</evidence>
<evidence type="ECO:0000259" key="3">
    <source>
        <dbReference type="PROSITE" id="PS50222"/>
    </source>
</evidence>
<dbReference type="CDD" id="cd00051">
    <property type="entry name" value="EFh"/>
    <property type="match status" value="1"/>
</dbReference>
<dbReference type="PROSITE" id="PS50222">
    <property type="entry name" value="EF_HAND_2"/>
    <property type="match status" value="2"/>
</dbReference>
<dbReference type="SMART" id="SM00054">
    <property type="entry name" value="EFh"/>
    <property type="match status" value="2"/>
</dbReference>
<keyword evidence="2" id="KW-0106">Calcium</keyword>
<dbReference type="PROSITE" id="PS00018">
    <property type="entry name" value="EF_HAND_1"/>
    <property type="match status" value="2"/>
</dbReference>
<organism evidence="4 5">
    <name type="scientific">Euplotes crassus</name>
    <dbReference type="NCBI Taxonomy" id="5936"/>
    <lineage>
        <taxon>Eukaryota</taxon>
        <taxon>Sar</taxon>
        <taxon>Alveolata</taxon>
        <taxon>Ciliophora</taxon>
        <taxon>Intramacronucleata</taxon>
        <taxon>Spirotrichea</taxon>
        <taxon>Hypotrichia</taxon>
        <taxon>Euplotida</taxon>
        <taxon>Euplotidae</taxon>
        <taxon>Moneuplotes</taxon>
    </lineage>
</organism>
<proteinExistence type="predicted"/>
<reference evidence="4" key="1">
    <citation type="submission" date="2023-07" db="EMBL/GenBank/DDBJ databases">
        <authorList>
            <consortium name="AG Swart"/>
            <person name="Singh M."/>
            <person name="Singh A."/>
            <person name="Seah K."/>
            <person name="Emmerich C."/>
        </authorList>
    </citation>
    <scope>NUCLEOTIDE SEQUENCE</scope>
    <source>
        <strain evidence="4">DP1</strain>
    </source>
</reference>